<dbReference type="SUPFAM" id="SSF56214">
    <property type="entry name" value="4'-phosphopantetheinyl transferase"/>
    <property type="match status" value="2"/>
</dbReference>
<name>A0AA96WBA2_9CYAN</name>
<dbReference type="EMBL" id="CP053586">
    <property type="protein sequence ID" value="WNZ21745.1"/>
    <property type="molecule type" value="Genomic_DNA"/>
</dbReference>
<keyword evidence="2 5" id="KW-0808">Transferase</keyword>
<dbReference type="GO" id="GO:0008897">
    <property type="term" value="F:holo-[acyl-carrier-protein] synthase activity"/>
    <property type="evidence" value="ECO:0007669"/>
    <property type="project" value="InterPro"/>
</dbReference>
<dbReference type="InterPro" id="IPR050559">
    <property type="entry name" value="P-Pant_transferase_sf"/>
</dbReference>
<sequence>MEFCPSPAPLTLPIDEVHIWRAELQTLHSLIPTLLPLLSEDEQARANRFYFRKDHDRFILARGILRVLLGRYLDLPPQQLQFQYNPTGKPLLNSQTQLCFNLSHSHQLALYAVAWNRDVGIDVEQISLERDYESIAARFFAPQEQATLNQLNPDLKLQGFFNGWTRKEALLKAIGKGLTLPLDQFAVSLSPGEPARLLQAAWNLPQSLDEWTLQDLQVGEGYAAAVAAVGKDWQLRGWQVDAEVLMAIG</sequence>
<feature type="domain" description="4'-phosphopantetheinyl transferase N-terminal" evidence="4">
    <location>
        <begin position="34"/>
        <end position="112"/>
    </location>
</feature>
<dbReference type="Pfam" id="PF01648">
    <property type="entry name" value="ACPS"/>
    <property type="match status" value="1"/>
</dbReference>
<dbReference type="GO" id="GO:0005829">
    <property type="term" value="C:cytosol"/>
    <property type="evidence" value="ECO:0007669"/>
    <property type="project" value="TreeGrafter"/>
</dbReference>
<evidence type="ECO:0000256" key="2">
    <source>
        <dbReference type="ARBA" id="ARBA00022679"/>
    </source>
</evidence>
<dbReference type="GO" id="GO:0000287">
    <property type="term" value="F:magnesium ion binding"/>
    <property type="evidence" value="ECO:0007669"/>
    <property type="project" value="InterPro"/>
</dbReference>
<proteinExistence type="inferred from homology"/>
<dbReference type="RefSeq" id="WP_316433046.1">
    <property type="nucleotide sequence ID" value="NZ_CP053586.1"/>
</dbReference>
<dbReference type="PANTHER" id="PTHR12215">
    <property type="entry name" value="PHOSPHOPANTETHEINE TRANSFERASE"/>
    <property type="match status" value="1"/>
</dbReference>
<dbReference type="Pfam" id="PF22624">
    <property type="entry name" value="AASDHPPT_N"/>
    <property type="match status" value="1"/>
</dbReference>
<accession>A0AA96WBA2</accession>
<dbReference type="InterPro" id="IPR037143">
    <property type="entry name" value="4-PPantetheinyl_Trfase_dom_sf"/>
</dbReference>
<dbReference type="GO" id="GO:0019878">
    <property type="term" value="P:lysine biosynthetic process via aminoadipic acid"/>
    <property type="evidence" value="ECO:0007669"/>
    <property type="project" value="TreeGrafter"/>
</dbReference>
<feature type="domain" description="4'-phosphopantetheinyl transferase" evidence="3">
    <location>
        <begin position="119"/>
        <end position="227"/>
    </location>
</feature>
<evidence type="ECO:0000256" key="1">
    <source>
        <dbReference type="ARBA" id="ARBA00010990"/>
    </source>
</evidence>
<evidence type="ECO:0000259" key="4">
    <source>
        <dbReference type="Pfam" id="PF22624"/>
    </source>
</evidence>
<evidence type="ECO:0000259" key="3">
    <source>
        <dbReference type="Pfam" id="PF01648"/>
    </source>
</evidence>
<dbReference type="AlphaFoldDB" id="A0AA96WBA2"/>
<protein>
    <submittedName>
        <fullName evidence="5">4'-phosphopantetheinyl transferase superfamily protein</fullName>
    </submittedName>
</protein>
<organism evidence="5">
    <name type="scientific">Leptolyngbya sp. NK1-12</name>
    <dbReference type="NCBI Taxonomy" id="2547451"/>
    <lineage>
        <taxon>Bacteria</taxon>
        <taxon>Bacillati</taxon>
        <taxon>Cyanobacteriota</taxon>
        <taxon>Cyanophyceae</taxon>
        <taxon>Leptolyngbyales</taxon>
        <taxon>Leptolyngbyaceae</taxon>
        <taxon>Leptolyngbya group</taxon>
        <taxon>Leptolyngbya</taxon>
    </lineage>
</organism>
<gene>
    <name evidence="5" type="ORF">HJG54_01920</name>
</gene>
<evidence type="ECO:0000313" key="5">
    <source>
        <dbReference type="EMBL" id="WNZ21745.1"/>
    </source>
</evidence>
<dbReference type="PANTHER" id="PTHR12215:SF10">
    <property type="entry name" value="L-AMINOADIPATE-SEMIALDEHYDE DEHYDROGENASE-PHOSPHOPANTETHEINYL TRANSFERASE"/>
    <property type="match status" value="1"/>
</dbReference>
<comment type="similarity">
    <text evidence="1">Belongs to the P-Pant transferase superfamily. Gsp/Sfp/HetI/AcpT family.</text>
</comment>
<dbReference type="InterPro" id="IPR055066">
    <property type="entry name" value="AASDHPPT_N"/>
</dbReference>
<dbReference type="Gene3D" id="3.90.470.20">
    <property type="entry name" value="4'-phosphopantetheinyl transferase domain"/>
    <property type="match status" value="2"/>
</dbReference>
<reference evidence="5" key="1">
    <citation type="submission" date="2020-05" db="EMBL/GenBank/DDBJ databases">
        <authorList>
            <person name="Zhu T."/>
            <person name="Keshari N."/>
            <person name="Lu X."/>
        </authorList>
    </citation>
    <scope>NUCLEOTIDE SEQUENCE</scope>
    <source>
        <strain evidence="5">NK1-12</strain>
    </source>
</reference>
<dbReference type="InterPro" id="IPR008278">
    <property type="entry name" value="4-PPantetheinyl_Trfase_dom"/>
</dbReference>